<organism evidence="3">
    <name type="scientific">marine metagenome</name>
    <dbReference type="NCBI Taxonomy" id="408172"/>
    <lineage>
        <taxon>unclassified sequences</taxon>
        <taxon>metagenomes</taxon>
        <taxon>ecological metagenomes</taxon>
    </lineage>
</organism>
<evidence type="ECO:0008006" key="4">
    <source>
        <dbReference type="Google" id="ProtNLM"/>
    </source>
</evidence>
<evidence type="ECO:0000256" key="1">
    <source>
        <dbReference type="ARBA" id="ARBA00022723"/>
    </source>
</evidence>
<gene>
    <name evidence="3" type="ORF">METZ01_LOCUS33170</name>
</gene>
<accession>A0A381QLS9</accession>
<dbReference type="PANTHER" id="PTHR20883">
    <property type="entry name" value="PHYTANOYL-COA DIOXYGENASE DOMAIN CONTAINING 1"/>
    <property type="match status" value="1"/>
</dbReference>
<sequence length="285" mass="31328">MDLEPLRRFPATAPVTDMLEAFDADGGLIVEEMVEQPVIDAIREAADLHGEGVVPGSADQGMGEEGAFFVGKNTKRFSSLGLLTDAFFDLLENEVYTALADAVLLPNCGSYWMNTSQVMYIGPGEAAQVLHRDADNWFQHMAPTWPDTPEVTISAMIGLEEVTEELGATRCVPGSHRWPELNVYEFDVETVPAELESGDAFVYSGKVLHGGGANTTPGRWRRALHLSFVVGWLTPEEAHPLDHVDGLADRSPRVQRLLGQRSYDPRPHVGGGLWLRHVRPLEDQA</sequence>
<dbReference type="InterPro" id="IPR008775">
    <property type="entry name" value="Phytyl_CoA_dOase-like"/>
</dbReference>
<dbReference type="Pfam" id="PF05721">
    <property type="entry name" value="PhyH"/>
    <property type="match status" value="1"/>
</dbReference>
<protein>
    <recommendedName>
        <fullName evidence="4">Phytanoyl-CoA dioxygenase</fullName>
    </recommendedName>
</protein>
<dbReference type="Gene3D" id="2.60.120.620">
    <property type="entry name" value="q2cbj1_9rhob like domain"/>
    <property type="match status" value="1"/>
</dbReference>
<keyword evidence="1" id="KW-0479">Metal-binding</keyword>
<dbReference type="GO" id="GO:0046872">
    <property type="term" value="F:metal ion binding"/>
    <property type="evidence" value="ECO:0007669"/>
    <property type="project" value="UniProtKB-KW"/>
</dbReference>
<dbReference type="EMBL" id="UINC01001422">
    <property type="protein sequence ID" value="SUZ80316.1"/>
    <property type="molecule type" value="Genomic_DNA"/>
</dbReference>
<dbReference type="AlphaFoldDB" id="A0A381QLS9"/>
<keyword evidence="2" id="KW-0408">Iron</keyword>
<reference evidence="3" key="1">
    <citation type="submission" date="2018-05" db="EMBL/GenBank/DDBJ databases">
        <authorList>
            <person name="Lanie J.A."/>
            <person name="Ng W.-L."/>
            <person name="Kazmierczak K.M."/>
            <person name="Andrzejewski T.M."/>
            <person name="Davidsen T.M."/>
            <person name="Wayne K.J."/>
            <person name="Tettelin H."/>
            <person name="Glass J.I."/>
            <person name="Rusch D."/>
            <person name="Podicherti R."/>
            <person name="Tsui H.-C.T."/>
            <person name="Winkler M.E."/>
        </authorList>
    </citation>
    <scope>NUCLEOTIDE SEQUENCE</scope>
</reference>
<evidence type="ECO:0000313" key="3">
    <source>
        <dbReference type="EMBL" id="SUZ80316.1"/>
    </source>
</evidence>
<name>A0A381QLS9_9ZZZZ</name>
<dbReference type="SUPFAM" id="SSF51197">
    <property type="entry name" value="Clavaminate synthase-like"/>
    <property type="match status" value="1"/>
</dbReference>
<proteinExistence type="predicted"/>
<evidence type="ECO:0000256" key="2">
    <source>
        <dbReference type="ARBA" id="ARBA00023004"/>
    </source>
</evidence>
<dbReference type="PANTHER" id="PTHR20883:SF15">
    <property type="entry name" value="PHYTANOYL-COA DIOXYGENASE DOMAIN-CONTAINING PROTEIN 1"/>
    <property type="match status" value="1"/>
</dbReference>